<comment type="caution">
    <text evidence="7">The sequence shown here is derived from an EMBL/GenBank/DDBJ whole genome shotgun (WGS) entry which is preliminary data.</text>
</comment>
<proteinExistence type="inferred from homology"/>
<feature type="domain" description="Glucose-methanol-choline oxidoreductase C-terminal" evidence="6">
    <location>
        <begin position="367"/>
        <end position="486"/>
    </location>
</feature>
<name>A0ABN1ENI5_9PROT</name>
<evidence type="ECO:0000256" key="5">
    <source>
        <dbReference type="ARBA" id="ARBA00023002"/>
    </source>
</evidence>
<dbReference type="SUPFAM" id="SSF51905">
    <property type="entry name" value="FAD/NAD(P)-binding domain"/>
    <property type="match status" value="1"/>
</dbReference>
<dbReference type="Gene3D" id="3.50.50.60">
    <property type="entry name" value="FAD/NAD(P)-binding domain"/>
    <property type="match status" value="2"/>
</dbReference>
<evidence type="ECO:0000259" key="6">
    <source>
        <dbReference type="Pfam" id="PF05199"/>
    </source>
</evidence>
<comment type="cofactor">
    <cofactor evidence="1">
        <name>FAD</name>
        <dbReference type="ChEBI" id="CHEBI:57692"/>
    </cofactor>
</comment>
<accession>A0ABN1ENI5</accession>
<keyword evidence="5" id="KW-0560">Oxidoreductase</keyword>
<dbReference type="InterPro" id="IPR051473">
    <property type="entry name" value="P2Ox-like"/>
</dbReference>
<comment type="similarity">
    <text evidence="2">Belongs to the GMC oxidoreductase family.</text>
</comment>
<dbReference type="PANTHER" id="PTHR42784:SF1">
    <property type="entry name" value="PYRANOSE 2-OXIDASE"/>
    <property type="match status" value="1"/>
</dbReference>
<evidence type="ECO:0000256" key="3">
    <source>
        <dbReference type="ARBA" id="ARBA00022630"/>
    </source>
</evidence>
<evidence type="ECO:0000313" key="7">
    <source>
        <dbReference type="EMBL" id="GAA0570391.1"/>
    </source>
</evidence>
<dbReference type="Proteomes" id="UP001499951">
    <property type="component" value="Unassembled WGS sequence"/>
</dbReference>
<dbReference type="InterPro" id="IPR007867">
    <property type="entry name" value="GMC_OxRtase_C"/>
</dbReference>
<evidence type="ECO:0000256" key="1">
    <source>
        <dbReference type="ARBA" id="ARBA00001974"/>
    </source>
</evidence>
<dbReference type="RefSeq" id="WP_166929375.1">
    <property type="nucleotide sequence ID" value="NZ_BAAADD010000004.1"/>
</dbReference>
<evidence type="ECO:0000256" key="2">
    <source>
        <dbReference type="ARBA" id="ARBA00010790"/>
    </source>
</evidence>
<reference evidence="7 8" key="1">
    <citation type="journal article" date="2019" name="Int. J. Syst. Evol. Microbiol.">
        <title>The Global Catalogue of Microorganisms (GCM) 10K type strain sequencing project: providing services to taxonomists for standard genome sequencing and annotation.</title>
        <authorList>
            <consortium name="The Broad Institute Genomics Platform"/>
            <consortium name="The Broad Institute Genome Sequencing Center for Infectious Disease"/>
            <person name="Wu L."/>
            <person name="Ma J."/>
        </authorList>
    </citation>
    <scope>NUCLEOTIDE SEQUENCE [LARGE SCALE GENOMIC DNA]</scope>
    <source>
        <strain evidence="7 8">JCM 15089</strain>
    </source>
</reference>
<dbReference type="InterPro" id="IPR036188">
    <property type="entry name" value="FAD/NAD-bd_sf"/>
</dbReference>
<evidence type="ECO:0000313" key="8">
    <source>
        <dbReference type="Proteomes" id="UP001499951"/>
    </source>
</evidence>
<sequence>MGAFIDARTVPSGTVVHADLAIVGGGPAGISLALALANTKLKVVLLESGGMAFDAKTQSLYDGSKVGAPYVTLEASRLRYLGGSSNHWGGWCRPLDAVDFEERAWMPYSGWPITKADLDRHFVKAHELCEAGTLYYDGAAKITGSIGQPLALGTGGLMTRWFQFSKMRSSVLPTHFGERYASDLKKVSRLAVYLWANVTRLGLNPSGTYVRQLDVATLDGKKFKVRAKACVLAAGGIEVARLLLASNDVIKTGAGNSHDMVGRFFADHPVPRDNAVLVLFGGEPAPFYLGNQTTHGAILRAGLFPSEHFRREHEVMASSITVEGKVELDALGKAAVATTANALGVDASSASFHSLGCGMEITPDPDRRLTLTNERDALGMPKLKLHMRLADQDFAKYRLTLKELGRQLLESRIGMLKLNLRTRDEWYASLDWGNHHMGTTRMSVDPKKGVVDANLKVHGVANLYVAGSSVFPTYGAANPTVNLLALVLRLADHLKEELP</sequence>
<evidence type="ECO:0000256" key="4">
    <source>
        <dbReference type="ARBA" id="ARBA00022827"/>
    </source>
</evidence>
<dbReference type="PANTHER" id="PTHR42784">
    <property type="entry name" value="PYRANOSE 2-OXIDASE"/>
    <property type="match status" value="1"/>
</dbReference>
<gene>
    <name evidence="7" type="ORF">GCM10008942_19010</name>
</gene>
<protein>
    <submittedName>
        <fullName evidence="7">GMC family oxidoreductase</fullName>
    </submittedName>
</protein>
<dbReference type="Pfam" id="PF05199">
    <property type="entry name" value="GMC_oxred_C"/>
    <property type="match status" value="1"/>
</dbReference>
<organism evidence="7 8">
    <name type="scientific">Rhizomicrobium electricum</name>
    <dbReference type="NCBI Taxonomy" id="480070"/>
    <lineage>
        <taxon>Bacteria</taxon>
        <taxon>Pseudomonadati</taxon>
        <taxon>Pseudomonadota</taxon>
        <taxon>Alphaproteobacteria</taxon>
        <taxon>Micropepsales</taxon>
        <taxon>Micropepsaceae</taxon>
        <taxon>Rhizomicrobium</taxon>
    </lineage>
</organism>
<dbReference type="EMBL" id="BAAADD010000004">
    <property type="protein sequence ID" value="GAA0570391.1"/>
    <property type="molecule type" value="Genomic_DNA"/>
</dbReference>
<keyword evidence="4" id="KW-0274">FAD</keyword>
<keyword evidence="8" id="KW-1185">Reference proteome</keyword>
<keyword evidence="3" id="KW-0285">Flavoprotein</keyword>